<dbReference type="Pfam" id="PF13975">
    <property type="entry name" value="gag-asp_proteas"/>
    <property type="match status" value="1"/>
</dbReference>
<name>A0A7T4R1G9_9GAMM</name>
<dbReference type="PROSITE" id="PS00141">
    <property type="entry name" value="ASP_PROTEASE"/>
    <property type="match status" value="1"/>
</dbReference>
<feature type="chain" id="PRO_5032420301" evidence="1">
    <location>
        <begin position="25"/>
        <end position="217"/>
    </location>
</feature>
<dbReference type="CDD" id="cd05483">
    <property type="entry name" value="retropepsin_like_bacteria"/>
    <property type="match status" value="1"/>
</dbReference>
<evidence type="ECO:0000256" key="1">
    <source>
        <dbReference type="SAM" id="SignalP"/>
    </source>
</evidence>
<sequence>MTTRTLLASLFMVCAAMAWSAAWAGESIVVRGLFQGAALLEINGLRKLVREGQTHPGGARLLSATAREAVVEWQGERHTLTLNRSVGANYRDQTGEPVVLHRNRNNEYRSSIYINNRSVDAVVDTGANVVALSSLDAKRLGIEYRQGQPTRVATASGTGSGYRITLDTVRLGTITHRHVPAVVIDGDFPHLVLLGMTFLEHVDLEERGSVLTLTPQF</sequence>
<dbReference type="InterPro" id="IPR011969">
    <property type="entry name" value="Clan_AA_Asp_peptidase_C"/>
</dbReference>
<dbReference type="InterPro" id="IPR001969">
    <property type="entry name" value="Aspartic_peptidase_AS"/>
</dbReference>
<dbReference type="NCBIfam" id="TIGR02281">
    <property type="entry name" value="clan_AA_DTGA"/>
    <property type="match status" value="1"/>
</dbReference>
<evidence type="ECO:0000313" key="2">
    <source>
        <dbReference type="EMBL" id="QQD18630.1"/>
    </source>
</evidence>
<dbReference type="Gene3D" id="2.40.70.10">
    <property type="entry name" value="Acid Proteases"/>
    <property type="match status" value="1"/>
</dbReference>
<keyword evidence="3" id="KW-1185">Reference proteome</keyword>
<keyword evidence="2" id="KW-0645">Protease</keyword>
<dbReference type="EC" id="3.4.23.-" evidence="2"/>
<evidence type="ECO:0000313" key="3">
    <source>
        <dbReference type="Proteomes" id="UP000596063"/>
    </source>
</evidence>
<proteinExistence type="predicted"/>
<dbReference type="InterPro" id="IPR021109">
    <property type="entry name" value="Peptidase_aspartic_dom_sf"/>
</dbReference>
<organism evidence="2 3">
    <name type="scientific">Spongiibacter nanhainus</name>
    <dbReference type="NCBI Taxonomy" id="2794344"/>
    <lineage>
        <taxon>Bacteria</taxon>
        <taxon>Pseudomonadati</taxon>
        <taxon>Pseudomonadota</taxon>
        <taxon>Gammaproteobacteria</taxon>
        <taxon>Cellvibrionales</taxon>
        <taxon>Spongiibacteraceae</taxon>
        <taxon>Spongiibacter</taxon>
    </lineage>
</organism>
<dbReference type="GO" id="GO:0006508">
    <property type="term" value="P:proteolysis"/>
    <property type="evidence" value="ECO:0007669"/>
    <property type="project" value="UniProtKB-KW"/>
</dbReference>
<keyword evidence="2" id="KW-0378">Hydrolase</keyword>
<gene>
    <name evidence="2" type="ORF">I6N98_01785</name>
</gene>
<dbReference type="Proteomes" id="UP000596063">
    <property type="component" value="Chromosome"/>
</dbReference>
<dbReference type="AlphaFoldDB" id="A0A7T4R1G9"/>
<protein>
    <submittedName>
        <fullName evidence="2">TIGR02281 family clan AA aspartic protease</fullName>
        <ecNumber evidence="2">3.4.23.-</ecNumber>
    </submittedName>
</protein>
<dbReference type="SUPFAM" id="SSF50630">
    <property type="entry name" value="Acid proteases"/>
    <property type="match status" value="1"/>
</dbReference>
<dbReference type="RefSeq" id="WP_198570121.1">
    <property type="nucleotide sequence ID" value="NZ_CP066167.1"/>
</dbReference>
<dbReference type="EMBL" id="CP066167">
    <property type="protein sequence ID" value="QQD18630.1"/>
    <property type="molecule type" value="Genomic_DNA"/>
</dbReference>
<feature type="signal peptide" evidence="1">
    <location>
        <begin position="1"/>
        <end position="24"/>
    </location>
</feature>
<accession>A0A7T4R1G9</accession>
<dbReference type="GO" id="GO:0004190">
    <property type="term" value="F:aspartic-type endopeptidase activity"/>
    <property type="evidence" value="ECO:0007669"/>
    <property type="project" value="InterPro"/>
</dbReference>
<reference evidence="2 3" key="1">
    <citation type="submission" date="2020-12" db="EMBL/GenBank/DDBJ databases">
        <authorList>
            <person name="Shan Y."/>
        </authorList>
    </citation>
    <scope>NUCLEOTIDE SEQUENCE [LARGE SCALE GENOMIC DNA]</scope>
    <source>
        <strain evidence="3">csc3.9</strain>
    </source>
</reference>
<dbReference type="InterPro" id="IPR034122">
    <property type="entry name" value="Retropepsin-like_bacterial"/>
</dbReference>
<keyword evidence="1" id="KW-0732">Signal</keyword>
<dbReference type="KEGG" id="snan:I6N98_01785"/>